<proteinExistence type="inferred from homology"/>
<keyword evidence="3" id="KW-0731">Sigma factor</keyword>
<dbReference type="InterPro" id="IPR013324">
    <property type="entry name" value="RNA_pol_sigma_r3/r4-like"/>
</dbReference>
<comment type="similarity">
    <text evidence="1">Belongs to the sigma-70 factor family. ECF subfamily.</text>
</comment>
<evidence type="ECO:0000259" key="6">
    <source>
        <dbReference type="Pfam" id="PF04542"/>
    </source>
</evidence>
<dbReference type="Pfam" id="PF08281">
    <property type="entry name" value="Sigma70_r4_2"/>
    <property type="match status" value="1"/>
</dbReference>
<evidence type="ECO:0000256" key="1">
    <source>
        <dbReference type="ARBA" id="ARBA00010641"/>
    </source>
</evidence>
<keyword evidence="2" id="KW-0805">Transcription regulation</keyword>
<dbReference type="SUPFAM" id="SSF88946">
    <property type="entry name" value="Sigma2 domain of RNA polymerase sigma factors"/>
    <property type="match status" value="1"/>
</dbReference>
<reference evidence="8" key="1">
    <citation type="submission" date="2022-05" db="EMBL/GenBank/DDBJ databases">
        <title>Complete genome sequence of toluene-degrading Gulosibacter sediminis strain ACHW.36C.</title>
        <authorList>
            <person name="Wai A.C."/>
            <person name="Lai G.K."/>
            <person name="Griffin S.D."/>
            <person name="Leung F.C."/>
        </authorList>
    </citation>
    <scope>NUCLEOTIDE SEQUENCE [LARGE SCALE GENOMIC DNA]</scope>
    <source>
        <strain evidence="8">ACHW.36C</strain>
    </source>
</reference>
<evidence type="ECO:0000313" key="8">
    <source>
        <dbReference type="EMBL" id="UQN15693.1"/>
    </source>
</evidence>
<accession>A0ABY4MZ24</accession>
<dbReference type="Pfam" id="PF04542">
    <property type="entry name" value="Sigma70_r2"/>
    <property type="match status" value="1"/>
</dbReference>
<evidence type="ECO:0000259" key="7">
    <source>
        <dbReference type="Pfam" id="PF08281"/>
    </source>
</evidence>
<dbReference type="InterPro" id="IPR013325">
    <property type="entry name" value="RNA_pol_sigma_r2"/>
</dbReference>
<evidence type="ECO:0000256" key="2">
    <source>
        <dbReference type="ARBA" id="ARBA00023015"/>
    </source>
</evidence>
<dbReference type="EMBL" id="CP097160">
    <property type="protein sequence ID" value="UQN15693.1"/>
    <property type="molecule type" value="Genomic_DNA"/>
</dbReference>
<dbReference type="CDD" id="cd06171">
    <property type="entry name" value="Sigma70_r4"/>
    <property type="match status" value="1"/>
</dbReference>
<evidence type="ECO:0000256" key="4">
    <source>
        <dbReference type="ARBA" id="ARBA00023125"/>
    </source>
</evidence>
<keyword evidence="5" id="KW-0804">Transcription</keyword>
<evidence type="ECO:0000256" key="5">
    <source>
        <dbReference type="ARBA" id="ARBA00023163"/>
    </source>
</evidence>
<keyword evidence="4" id="KW-0238">DNA-binding</keyword>
<dbReference type="InterPro" id="IPR036388">
    <property type="entry name" value="WH-like_DNA-bd_sf"/>
</dbReference>
<protein>
    <submittedName>
        <fullName evidence="8">Sigma-70 family RNA polymerase sigma factor</fullName>
    </submittedName>
</protein>
<dbReference type="Gene3D" id="1.10.1740.10">
    <property type="match status" value="1"/>
</dbReference>
<name>A0ABY4MZ24_9MICO</name>
<sequence>MDASATEAALLAKAKQGDRAAFSALLHPYRDRLFAVCVRTIGNRADAEDALQDAMIAIWQNLPKFRGEASISTWAFRIATNAALALVRKRREITVDDEAEFVFEGDGGPDFAEDHAVRDRVQQAISTLGEDFRVALVLREFGDYTYEQIAEYQQVPVQTVRSRLNRARKQLKEALLAQEL</sequence>
<feature type="domain" description="RNA polymerase sigma factor 70 region 4 type 2" evidence="7">
    <location>
        <begin position="119"/>
        <end position="171"/>
    </location>
</feature>
<dbReference type="InterPro" id="IPR013249">
    <property type="entry name" value="RNA_pol_sigma70_r4_t2"/>
</dbReference>
<organism evidence="8">
    <name type="scientific">Gulosibacter sediminis</name>
    <dbReference type="NCBI Taxonomy" id="1729695"/>
    <lineage>
        <taxon>Bacteria</taxon>
        <taxon>Bacillati</taxon>
        <taxon>Actinomycetota</taxon>
        <taxon>Actinomycetes</taxon>
        <taxon>Micrococcales</taxon>
        <taxon>Microbacteriaceae</taxon>
        <taxon>Gulosibacter</taxon>
    </lineage>
</organism>
<dbReference type="InterPro" id="IPR014284">
    <property type="entry name" value="RNA_pol_sigma-70_dom"/>
</dbReference>
<dbReference type="InterPro" id="IPR007627">
    <property type="entry name" value="RNA_pol_sigma70_r2"/>
</dbReference>
<dbReference type="Gene3D" id="1.10.10.10">
    <property type="entry name" value="Winged helix-like DNA-binding domain superfamily/Winged helix DNA-binding domain"/>
    <property type="match status" value="1"/>
</dbReference>
<dbReference type="PANTHER" id="PTHR43133:SF8">
    <property type="entry name" value="RNA POLYMERASE SIGMA FACTOR HI_1459-RELATED"/>
    <property type="match status" value="1"/>
</dbReference>
<gene>
    <name evidence="8" type="ORF">M3M28_04365</name>
</gene>
<dbReference type="SUPFAM" id="SSF88659">
    <property type="entry name" value="Sigma3 and sigma4 domains of RNA polymerase sigma factors"/>
    <property type="match status" value="1"/>
</dbReference>
<dbReference type="NCBIfam" id="TIGR02937">
    <property type="entry name" value="sigma70-ECF"/>
    <property type="match status" value="1"/>
</dbReference>
<dbReference type="PANTHER" id="PTHR43133">
    <property type="entry name" value="RNA POLYMERASE ECF-TYPE SIGMA FACTO"/>
    <property type="match status" value="1"/>
</dbReference>
<dbReference type="InterPro" id="IPR039425">
    <property type="entry name" value="RNA_pol_sigma-70-like"/>
</dbReference>
<feature type="domain" description="RNA polymerase sigma-70 region 2" evidence="6">
    <location>
        <begin position="27"/>
        <end position="91"/>
    </location>
</feature>
<evidence type="ECO:0000256" key="3">
    <source>
        <dbReference type="ARBA" id="ARBA00023082"/>
    </source>
</evidence>